<reference evidence="2 3" key="1">
    <citation type="submission" date="2019-08" db="EMBL/GenBank/DDBJ databases">
        <title>Ulvibacter marinistellae sp. nov., isolated from a starfish, Patiria pectinifera.</title>
        <authorList>
            <person name="Kawano K."/>
            <person name="Ushijima N."/>
            <person name="Kihara M."/>
            <person name="Itoh H."/>
        </authorList>
    </citation>
    <scope>NUCLEOTIDE SEQUENCE [LARGE SCALE GENOMIC DNA]</scope>
    <source>
        <strain evidence="2 3">KK4</strain>
    </source>
</reference>
<keyword evidence="1" id="KW-0812">Transmembrane</keyword>
<dbReference type="InterPro" id="IPR047662">
    <property type="entry name" value="SemiSWEET"/>
</dbReference>
<accession>A0A5J4G090</accession>
<keyword evidence="1" id="KW-0472">Membrane</keyword>
<keyword evidence="1" id="KW-1133">Transmembrane helix</keyword>
<dbReference type="Gene3D" id="1.20.1280.290">
    <property type="match status" value="1"/>
</dbReference>
<dbReference type="InterPro" id="IPR004316">
    <property type="entry name" value="SWEET_rpt"/>
</dbReference>
<feature type="transmembrane region" description="Helical" evidence="1">
    <location>
        <begin position="36"/>
        <end position="56"/>
    </location>
</feature>
<dbReference type="NCBIfam" id="NF037968">
    <property type="entry name" value="SemiSWEET_2"/>
    <property type="match status" value="1"/>
</dbReference>
<evidence type="ECO:0000313" key="3">
    <source>
        <dbReference type="Proteomes" id="UP000326994"/>
    </source>
</evidence>
<dbReference type="RefSeq" id="WP_151893824.1">
    <property type="nucleotide sequence ID" value="NZ_BKCF01000002.1"/>
</dbReference>
<name>A0A5J4G090_9FLAO</name>
<sequence length="86" mass="9679">MEHQEIIGTLAGIFTTVAVIPQIVKAVQTKKVNDISPVFFSVLLLGVGLWTYYGILKKDWPIILTNGISFLLNGFMLVFYFVTKEK</sequence>
<comment type="caution">
    <text evidence="2">The sequence shown here is derived from an EMBL/GenBank/DDBJ whole genome shotgun (WGS) entry which is preliminary data.</text>
</comment>
<evidence type="ECO:0000256" key="1">
    <source>
        <dbReference type="SAM" id="Phobius"/>
    </source>
</evidence>
<feature type="transmembrane region" description="Helical" evidence="1">
    <location>
        <begin position="6"/>
        <end position="24"/>
    </location>
</feature>
<dbReference type="EMBL" id="BKCF01000002">
    <property type="protein sequence ID" value="GEQ85879.1"/>
    <property type="molecule type" value="Genomic_DNA"/>
</dbReference>
<organism evidence="2 3">
    <name type="scientific">Patiriisocius marinistellae</name>
    <dbReference type="NCBI Taxonomy" id="2494560"/>
    <lineage>
        <taxon>Bacteria</taxon>
        <taxon>Pseudomonadati</taxon>
        <taxon>Bacteroidota</taxon>
        <taxon>Flavobacteriia</taxon>
        <taxon>Flavobacteriales</taxon>
        <taxon>Flavobacteriaceae</taxon>
        <taxon>Patiriisocius</taxon>
    </lineage>
</organism>
<keyword evidence="3" id="KW-1185">Reference proteome</keyword>
<dbReference type="Proteomes" id="UP000326994">
    <property type="component" value="Unassembled WGS sequence"/>
</dbReference>
<proteinExistence type="predicted"/>
<evidence type="ECO:0000313" key="2">
    <source>
        <dbReference type="EMBL" id="GEQ85879.1"/>
    </source>
</evidence>
<dbReference type="Pfam" id="PF03083">
    <property type="entry name" value="MtN3_slv"/>
    <property type="match status" value="1"/>
</dbReference>
<gene>
    <name evidence="2" type="ORF">ULMS_13870</name>
</gene>
<protein>
    <recommendedName>
        <fullName evidence="4">MtN3 and saliva related transmembrane protein</fullName>
    </recommendedName>
</protein>
<evidence type="ECO:0008006" key="4">
    <source>
        <dbReference type="Google" id="ProtNLM"/>
    </source>
</evidence>
<dbReference type="GO" id="GO:0016020">
    <property type="term" value="C:membrane"/>
    <property type="evidence" value="ECO:0007669"/>
    <property type="project" value="InterPro"/>
</dbReference>
<dbReference type="AlphaFoldDB" id="A0A5J4G090"/>
<feature type="transmembrane region" description="Helical" evidence="1">
    <location>
        <begin position="62"/>
        <end position="82"/>
    </location>
</feature>
<dbReference type="OrthoDB" id="122062at2"/>
<dbReference type="GO" id="GO:0051119">
    <property type="term" value="F:sugar transmembrane transporter activity"/>
    <property type="evidence" value="ECO:0007669"/>
    <property type="project" value="InterPro"/>
</dbReference>